<protein>
    <submittedName>
        <fullName evidence="1">Uncharacterized protein</fullName>
    </submittedName>
</protein>
<reference evidence="1" key="1">
    <citation type="submission" date="2023-04" db="EMBL/GenBank/DDBJ databases">
        <title>Draft Genome sequencing of Naganishia species isolated from polar environments using Oxford Nanopore Technology.</title>
        <authorList>
            <person name="Leo P."/>
            <person name="Venkateswaran K."/>
        </authorList>
    </citation>
    <scope>NUCLEOTIDE SEQUENCE</scope>
    <source>
        <strain evidence="1">MNA-CCFEE 5261</strain>
    </source>
</reference>
<organism evidence="1 2">
    <name type="scientific">Naganishia cerealis</name>
    <dbReference type="NCBI Taxonomy" id="610337"/>
    <lineage>
        <taxon>Eukaryota</taxon>
        <taxon>Fungi</taxon>
        <taxon>Dikarya</taxon>
        <taxon>Basidiomycota</taxon>
        <taxon>Agaricomycotina</taxon>
        <taxon>Tremellomycetes</taxon>
        <taxon>Filobasidiales</taxon>
        <taxon>Filobasidiaceae</taxon>
        <taxon>Naganishia</taxon>
    </lineage>
</organism>
<evidence type="ECO:0000313" key="1">
    <source>
        <dbReference type="EMBL" id="KAJ9092232.1"/>
    </source>
</evidence>
<evidence type="ECO:0000313" key="2">
    <source>
        <dbReference type="Proteomes" id="UP001241377"/>
    </source>
</evidence>
<keyword evidence="2" id="KW-1185">Reference proteome</keyword>
<accession>A0ACC2UZQ2</accession>
<proteinExistence type="predicted"/>
<comment type="caution">
    <text evidence="1">The sequence shown here is derived from an EMBL/GenBank/DDBJ whole genome shotgun (WGS) entry which is preliminary data.</text>
</comment>
<name>A0ACC2UZQ2_9TREE</name>
<sequence length="245" mass="27108">MPAYTAVATSSPKNGVAPAAKRAKVEVSLPRKRLRSQLNSQIPSENEDVLEDEDMTSEEEEKEEEEESDHDLTMLADRTMSPLKPSTAANGLHRVRRSTRPQHNVKTGKAKSTGKLATSAEVAQYAASSPRKRKRSIADTEEEEEEEDMESAVDSGSLVSGSPSEDYESIDDDDDSQDSAPEFIAEGESYIMHPVPYSPLTTIVWSRRRRTASSQGLVRSPRSVAKSRARTLMEGGRLECRIRIK</sequence>
<gene>
    <name evidence="1" type="ORF">QFC19_008769</name>
</gene>
<dbReference type="EMBL" id="JASBWR010000137">
    <property type="protein sequence ID" value="KAJ9092232.1"/>
    <property type="molecule type" value="Genomic_DNA"/>
</dbReference>
<dbReference type="Proteomes" id="UP001241377">
    <property type="component" value="Unassembled WGS sequence"/>
</dbReference>